<evidence type="ECO:0000313" key="1">
    <source>
        <dbReference type="EMBL" id="PKY59712.1"/>
    </source>
</evidence>
<keyword evidence="2" id="KW-1185">Reference proteome</keyword>
<name>A0A2I1HLF2_9GLOM</name>
<evidence type="ECO:0000313" key="2">
    <source>
        <dbReference type="Proteomes" id="UP000234323"/>
    </source>
</evidence>
<comment type="caution">
    <text evidence="1">The sequence shown here is derived from an EMBL/GenBank/DDBJ whole genome shotgun (WGS) entry which is preliminary data.</text>
</comment>
<proteinExistence type="predicted"/>
<protein>
    <submittedName>
        <fullName evidence="1">Uncharacterized protein</fullName>
    </submittedName>
</protein>
<sequence>MVSTATNITFEDIKTLLSLFDDETFYTLLAKTLQVLHFTSATGVAQTLEEIEPATYKRLNNLEKTFTDEFQEVGVDDYNSFIFLFYTFKDMWATLLYKTLKSYVRKIEEKSHE</sequence>
<dbReference type="EMBL" id="LLXI01003722">
    <property type="protein sequence ID" value="PKY59712.1"/>
    <property type="molecule type" value="Genomic_DNA"/>
</dbReference>
<gene>
    <name evidence="1" type="ORF">RhiirA4_482697</name>
</gene>
<dbReference type="AlphaFoldDB" id="A0A2I1HLF2"/>
<reference evidence="1 2" key="1">
    <citation type="submission" date="2015-10" db="EMBL/GenBank/DDBJ databases">
        <title>Genome analyses suggest a sexual origin of heterokaryosis in a supposedly ancient asexual fungus.</title>
        <authorList>
            <person name="Ropars J."/>
            <person name="Sedzielewska K."/>
            <person name="Noel J."/>
            <person name="Charron P."/>
            <person name="Farinelli L."/>
            <person name="Marton T."/>
            <person name="Kruger M."/>
            <person name="Pelin A."/>
            <person name="Brachmann A."/>
            <person name="Corradi N."/>
        </authorList>
    </citation>
    <scope>NUCLEOTIDE SEQUENCE [LARGE SCALE GENOMIC DNA]</scope>
    <source>
        <strain evidence="1 2">A4</strain>
    </source>
</reference>
<organism evidence="1 2">
    <name type="scientific">Rhizophagus irregularis</name>
    <dbReference type="NCBI Taxonomy" id="588596"/>
    <lineage>
        <taxon>Eukaryota</taxon>
        <taxon>Fungi</taxon>
        <taxon>Fungi incertae sedis</taxon>
        <taxon>Mucoromycota</taxon>
        <taxon>Glomeromycotina</taxon>
        <taxon>Glomeromycetes</taxon>
        <taxon>Glomerales</taxon>
        <taxon>Glomeraceae</taxon>
        <taxon>Rhizophagus</taxon>
    </lineage>
</organism>
<accession>A0A2I1HLF2</accession>
<dbReference type="Proteomes" id="UP000234323">
    <property type="component" value="Unassembled WGS sequence"/>
</dbReference>